<evidence type="ECO:0000256" key="2">
    <source>
        <dbReference type="ARBA" id="ARBA00017052"/>
    </source>
</evidence>
<comment type="caution">
    <text evidence="5">The sequence shown here is derived from an EMBL/GenBank/DDBJ whole genome shotgun (WGS) entry which is preliminary data.</text>
</comment>
<comment type="function">
    <text evidence="3">Component of the endosomal sorting complex required for transport II (ESCRT-II), which is required for multivesicular body (MVB) formation and sorting of endosomal cargo proteins into MVBs.</text>
</comment>
<dbReference type="AlphaFoldDB" id="A0A4E0RFJ3"/>
<dbReference type="Gene3D" id="6.10.140.180">
    <property type="match status" value="1"/>
</dbReference>
<keyword evidence="4" id="KW-0175">Coiled coil</keyword>
<reference evidence="5" key="1">
    <citation type="submission" date="2019-03" db="EMBL/GenBank/DDBJ databases">
        <title>Improved annotation for the trematode Fasciola hepatica.</title>
        <authorList>
            <person name="Choi Y.-J."/>
            <person name="Martin J."/>
            <person name="Mitreva M."/>
        </authorList>
    </citation>
    <scope>NUCLEOTIDE SEQUENCE [LARGE SCALE GENOMIC DNA]</scope>
</reference>
<dbReference type="InterPro" id="IPR036390">
    <property type="entry name" value="WH_DNA-bd_sf"/>
</dbReference>
<dbReference type="GO" id="GO:0043328">
    <property type="term" value="P:protein transport to vacuole involved in ubiquitin-dependent protein catabolic process via the multivesicular body sorting pathway"/>
    <property type="evidence" value="ECO:0007669"/>
    <property type="project" value="TreeGrafter"/>
</dbReference>
<evidence type="ECO:0000256" key="4">
    <source>
        <dbReference type="SAM" id="Coils"/>
    </source>
</evidence>
<dbReference type="GO" id="GO:0000814">
    <property type="term" value="C:ESCRT II complex"/>
    <property type="evidence" value="ECO:0007669"/>
    <property type="project" value="UniProtKB-UniRule"/>
</dbReference>
<dbReference type="InterPro" id="IPR036388">
    <property type="entry name" value="WH-like_DNA-bd_sf"/>
</dbReference>
<dbReference type="SUPFAM" id="SSF46785">
    <property type="entry name" value="Winged helix' DNA-binding domain"/>
    <property type="match status" value="2"/>
</dbReference>
<dbReference type="EMBL" id="JXXN02000773">
    <property type="protein sequence ID" value="THD26346.1"/>
    <property type="molecule type" value="Genomic_DNA"/>
</dbReference>
<dbReference type="Pfam" id="PF04157">
    <property type="entry name" value="EAP30"/>
    <property type="match status" value="1"/>
</dbReference>
<proteinExistence type="inferred from homology"/>
<evidence type="ECO:0000256" key="3">
    <source>
        <dbReference type="PIRNR" id="PIRNR017215"/>
    </source>
</evidence>
<evidence type="ECO:0000256" key="1">
    <source>
        <dbReference type="ARBA" id="ARBA00009834"/>
    </source>
</evidence>
<keyword evidence="3" id="KW-0653">Protein transport</keyword>
<dbReference type="PIRSF" id="PIRSF017215">
    <property type="entry name" value="ESCRT2_Vps22"/>
    <property type="match status" value="1"/>
</dbReference>
<dbReference type="PANTHER" id="PTHR12806:SF0">
    <property type="entry name" value="VACUOLAR-SORTING PROTEIN SNF8"/>
    <property type="match status" value="1"/>
</dbReference>
<organism evidence="5 6">
    <name type="scientific">Fasciola hepatica</name>
    <name type="common">Liver fluke</name>
    <dbReference type="NCBI Taxonomy" id="6192"/>
    <lineage>
        <taxon>Eukaryota</taxon>
        <taxon>Metazoa</taxon>
        <taxon>Spiralia</taxon>
        <taxon>Lophotrochozoa</taxon>
        <taxon>Platyhelminthes</taxon>
        <taxon>Trematoda</taxon>
        <taxon>Digenea</taxon>
        <taxon>Plagiorchiida</taxon>
        <taxon>Echinostomata</taxon>
        <taxon>Echinostomatoidea</taxon>
        <taxon>Fasciolidae</taxon>
        <taxon>Fasciola</taxon>
    </lineage>
</organism>
<name>A0A4E0RFJ3_FASHE</name>
<dbReference type="InterPro" id="IPR016689">
    <property type="entry name" value="ESCRT-2_cplx_Snf8"/>
</dbReference>
<comment type="subunit">
    <text evidence="3">Component of the endosomal sorting complex required for transport II (ESCRT-II).</text>
</comment>
<comment type="similarity">
    <text evidence="1 3">Belongs to the SNF8 family.</text>
</comment>
<dbReference type="PANTHER" id="PTHR12806">
    <property type="entry name" value="EAP30 SUBUNIT OF ELL COMPLEX"/>
    <property type="match status" value="1"/>
</dbReference>
<sequence length="249" mass="27458">MRRGAGIGAIKNYNIAQVKYKEKGEELAETQLANLSRQLEQLRQSLEAFAAKHGTKIKHDALFRGQFQAMCASIGVDPISYSRGCWSETLGLGEFYYHLGVRIIEVCMANQKRTGGIMPLDDLIVQLNRTKSAYASEIGHDDVQRSIKKLRCLGTGFMLIRLSGGRTLVQSVPGEMSMDKTNVLGLAEAGSGRTTLSECCQILNWNADRAEAALNNLVQDGMAWVDDSDPCGARSYWFPSLFPDCSEKP</sequence>
<feature type="coiled-coil region" evidence="4">
    <location>
        <begin position="25"/>
        <end position="52"/>
    </location>
</feature>
<keyword evidence="3" id="KW-0813">Transport</keyword>
<dbReference type="InterPro" id="IPR040608">
    <property type="entry name" value="Snf8/Vps36"/>
</dbReference>
<keyword evidence="6" id="KW-1185">Reference proteome</keyword>
<protein>
    <recommendedName>
        <fullName evidence="2 3">Vacuolar-sorting protein SNF8</fullName>
    </recommendedName>
</protein>
<dbReference type="Gene3D" id="1.10.10.10">
    <property type="entry name" value="Winged helix-like DNA-binding domain superfamily/Winged helix DNA-binding domain"/>
    <property type="match status" value="2"/>
</dbReference>
<accession>A0A4E0RFJ3</accession>
<gene>
    <name evidence="5" type="ORF">D915_002910</name>
</gene>
<evidence type="ECO:0000313" key="6">
    <source>
        <dbReference type="Proteomes" id="UP000230066"/>
    </source>
</evidence>
<dbReference type="Proteomes" id="UP000230066">
    <property type="component" value="Unassembled WGS sequence"/>
</dbReference>
<evidence type="ECO:0000313" key="5">
    <source>
        <dbReference type="EMBL" id="THD26346.1"/>
    </source>
</evidence>